<name>A0A7G2CF76_9TRYP</name>
<reference evidence="3 4" key="1">
    <citation type="submission" date="2020-08" db="EMBL/GenBank/DDBJ databases">
        <authorList>
            <person name="Newling K."/>
            <person name="Davey J."/>
            <person name="Forrester S."/>
        </authorList>
    </citation>
    <scope>NUCLEOTIDE SEQUENCE [LARGE SCALE GENOMIC DNA]</scope>
    <source>
        <strain evidence="4">Crithidia deanei Carvalho (ATCC PRA-265)</strain>
    </source>
</reference>
<organism evidence="3 4">
    <name type="scientific">Angomonas deanei</name>
    <dbReference type="NCBI Taxonomy" id="59799"/>
    <lineage>
        <taxon>Eukaryota</taxon>
        <taxon>Discoba</taxon>
        <taxon>Euglenozoa</taxon>
        <taxon>Kinetoplastea</taxon>
        <taxon>Metakinetoplastina</taxon>
        <taxon>Trypanosomatida</taxon>
        <taxon>Trypanosomatidae</taxon>
        <taxon>Strigomonadinae</taxon>
        <taxon>Angomonas</taxon>
    </lineage>
</organism>
<dbReference type="Proteomes" id="UP000515908">
    <property type="component" value="Chromosome 11"/>
</dbReference>
<evidence type="ECO:0000256" key="2">
    <source>
        <dbReference type="SAM" id="MobiDB-lite"/>
    </source>
</evidence>
<dbReference type="PANTHER" id="PTHR23084:SF263">
    <property type="entry name" value="MORN REPEAT-CONTAINING PROTEIN 1"/>
    <property type="match status" value="1"/>
</dbReference>
<proteinExistence type="predicted"/>
<dbReference type="PANTHER" id="PTHR23084">
    <property type="entry name" value="PHOSPHATIDYLINOSITOL-4-PHOSPHATE 5-KINASE RELATED"/>
    <property type="match status" value="1"/>
</dbReference>
<gene>
    <name evidence="3" type="ORF">ADEAN_000604700</name>
</gene>
<protein>
    <submittedName>
        <fullName evidence="3">MORN repeat, putative</fullName>
    </submittedName>
</protein>
<sequence length="844" mass="92671">MSSQKRFKFTKNFQNGDRYDGEAIGENVKDGVGEYFWAATNATYKGQWVNDVPHGKGVMQMPGTDGYEYDGEFVNGRRHGKGSCKFQNGQEYVGEWQGDRMHGTGVLKGSPSDDFVEYSGHFENGLRDGSHGVCQYRNGSSYSGCWRQGRRQGLGELQLSPQYKGSGNCSLVTSQPVKYRGPFHMDEASNIEMREPAEILYADGSTYKGDVDRLEFEGNGELELKGGDVFKGSFAGGRRQGKGVMKYADGKTYEGNWRDDRMEGVVTFRNSEKALRRSSGPPETTIASYVGPCVMDDFTGSNAKVTYHDGSVYSGDVRQGLANGKGVMENRSVTNWPSAVFGPEVLIKRYEGEFFGGKPEGSGEGQIQIGSTFSPEAGEARLPPSTKGLLLSYRRNGGFNGKWAQGLPQGTGVWRWDGGDYYSGPVSDGIPDGVGEYKSAQEHYQGEFQRGVPSGHGQYEHLLLKESYSGEWSEGLFHGKGVYNKEATRGGDEAVTYSGDWVRGKRNGKGSETIGNIHYEGDFVDGRWDGKGVWRNSDNNFVYEGTFRKGELTGTGEMTLPKGTVITGEFENGVPDGHATVKFTNQGIEEYKGLFEKGEVCGEGEIRYANGDYYKGEVEPSYDDNEEMPGLTPQRHGKGSFTFVEGNRLECTWNHNVLHGQGKYFAVGADEPQLRQYVDGVISTQKVNDNIFTPENMFPNTQSEDALKEKMQSQNKPFKYIKKGDPKTAPSARKKSVDSPSQKKQSVKGAVKVKTNRKVSNASSNNSAPSPRKSSLPQKPPGKRPSEPNGRSPKAKRASLTPQGRVANSDSSPPLAMRKSEEAPSPTRQTAAPATSLLDRLPRD</sequence>
<dbReference type="InterPro" id="IPR003409">
    <property type="entry name" value="MORN"/>
</dbReference>
<evidence type="ECO:0000313" key="4">
    <source>
        <dbReference type="Proteomes" id="UP000515908"/>
    </source>
</evidence>
<keyword evidence="1" id="KW-0677">Repeat</keyword>
<keyword evidence="4" id="KW-1185">Reference proteome</keyword>
<dbReference type="Gene3D" id="2.20.110.10">
    <property type="entry name" value="Histone H3 K4-specific methyltransferase SET7/9 N-terminal domain"/>
    <property type="match status" value="3"/>
</dbReference>
<dbReference type="OrthoDB" id="270720at2759"/>
<dbReference type="EMBL" id="LR877155">
    <property type="protein sequence ID" value="CAD2218558.1"/>
    <property type="molecule type" value="Genomic_DNA"/>
</dbReference>
<dbReference type="AlphaFoldDB" id="A0A7G2CF76"/>
<feature type="region of interest" description="Disordered" evidence="2">
    <location>
        <begin position="705"/>
        <end position="844"/>
    </location>
</feature>
<evidence type="ECO:0000313" key="3">
    <source>
        <dbReference type="EMBL" id="CAD2218558.1"/>
    </source>
</evidence>
<feature type="compositionally biased region" description="Polar residues" evidence="2">
    <location>
        <begin position="800"/>
        <end position="812"/>
    </location>
</feature>
<feature type="compositionally biased region" description="Low complexity" evidence="2">
    <location>
        <begin position="758"/>
        <end position="775"/>
    </location>
</feature>
<dbReference type="SUPFAM" id="SSF82185">
    <property type="entry name" value="Histone H3 K4-specific methyltransferase SET7/9 N-terminal domain"/>
    <property type="match status" value="4"/>
</dbReference>
<dbReference type="SMART" id="SM00698">
    <property type="entry name" value="MORN"/>
    <property type="match status" value="17"/>
</dbReference>
<dbReference type="VEuPathDB" id="TriTrypDB:ADEAN_000604700"/>
<accession>A0A7G2CF76</accession>
<dbReference type="Pfam" id="PF02493">
    <property type="entry name" value="MORN"/>
    <property type="match status" value="19"/>
</dbReference>
<evidence type="ECO:0000256" key="1">
    <source>
        <dbReference type="ARBA" id="ARBA00022737"/>
    </source>
</evidence>